<feature type="region of interest" description="Disordered" evidence="1">
    <location>
        <begin position="1"/>
        <end position="124"/>
    </location>
</feature>
<gene>
    <name evidence="2" type="ORF">FRACYDRAFT_244927</name>
</gene>
<name>A0A1E7F1W2_9STRA</name>
<feature type="region of interest" description="Disordered" evidence="1">
    <location>
        <begin position="457"/>
        <end position="534"/>
    </location>
</feature>
<keyword evidence="3" id="KW-1185">Reference proteome</keyword>
<evidence type="ECO:0000313" key="3">
    <source>
        <dbReference type="Proteomes" id="UP000095751"/>
    </source>
</evidence>
<reference evidence="2 3" key="1">
    <citation type="submission" date="2016-09" db="EMBL/GenBank/DDBJ databases">
        <title>Extensive genetic diversity and differential bi-allelic expression allows diatom success in the polar Southern Ocean.</title>
        <authorList>
            <consortium name="DOE Joint Genome Institute"/>
            <person name="Mock T."/>
            <person name="Otillar R.P."/>
            <person name="Strauss J."/>
            <person name="Dupont C."/>
            <person name="Frickenhaus S."/>
            <person name="Maumus F."/>
            <person name="Mcmullan M."/>
            <person name="Sanges R."/>
            <person name="Schmutz J."/>
            <person name="Toseland A."/>
            <person name="Valas R."/>
            <person name="Veluchamy A."/>
            <person name="Ward B.J."/>
            <person name="Allen A."/>
            <person name="Barry K."/>
            <person name="Falciatore A."/>
            <person name="Ferrante M."/>
            <person name="Fortunato A.E."/>
            <person name="Gloeckner G."/>
            <person name="Gruber A."/>
            <person name="Hipkin R."/>
            <person name="Janech M."/>
            <person name="Kroth P."/>
            <person name="Leese F."/>
            <person name="Lindquist E."/>
            <person name="Lyon B.R."/>
            <person name="Martin J."/>
            <person name="Mayer C."/>
            <person name="Parker M."/>
            <person name="Quesneville H."/>
            <person name="Raymond J."/>
            <person name="Uhlig C."/>
            <person name="Valentin K.U."/>
            <person name="Worden A.Z."/>
            <person name="Armbrust E.V."/>
            <person name="Bowler C."/>
            <person name="Green B."/>
            <person name="Moulton V."/>
            <person name="Van Oosterhout C."/>
            <person name="Grigoriev I."/>
        </authorList>
    </citation>
    <scope>NUCLEOTIDE SEQUENCE [LARGE SCALE GENOMIC DNA]</scope>
    <source>
        <strain evidence="2 3">CCMP1102</strain>
    </source>
</reference>
<dbReference type="InterPro" id="IPR016024">
    <property type="entry name" value="ARM-type_fold"/>
</dbReference>
<sequence>MIEIEQQGCETKNHFSKKRRLPNNESATTTTTCDKSNTNNNLFRPDSAVGTTKSSAAAAAAAETVSPVVTQLSQQQQQQQQQQQSDDDDDDDDDKNSNNNNEEEEEEDNDGSGSVSGRSSSVNLPTSIELSKELCKIVDTDQYSRDESLCTLQTLDVWASTQDSTFFNYFLLHGGIIKVLDFINIVVKDIDEWHGYFMEIVMTAVKYDELLTLLRASNECSSNEDDDDDDDDENNWYTSYQLAALKEIWIALVNITSCDGIFGLVGKERTMYVFGSGMDIIWRLKHATIDIPIASEIGAQVFDALKCIMSETNYMTNNEFQKENIIPHCLNVFKKDNDSSTWVYGSEKLIVRAIDFIDTCYDHKSFISTPKDSLSIIPLCILGLKEFPTNNHLRKNVRQLLTRICCISGVSTLTIEKTGVLEGIVPLLTSDTITDHEKCAWRSLVIDTKEAVLKEAGVGTEKNRNNNMASNDDNIIKVEGGEDKNTKKRRMSAVANDGDDDSNEKKKKNESSTGDRNTNSDLFRPDTNPHEAISSRKKLIGNVAREEQKRKISNLWQWLLLQRQSVKLSQEQKDRLERIKYKTVSFSRTTLPILSITTAKDDAVAASATFAETVPPVITDPSQQKESYSVDAADEDDDDTNEKKKNESSTGNGNNSNNLMNRSNTVGSKSSSATTHTPTAAEIVPPAITQPSQQEESDAELPTSIELSKELCKIVDTDHYSRDESLCALKNLSMWSYTEDSRFFKYFAFHGGIVKVLDFLTIILEEPELAIGTNSMECIEFAANIVGNVCYEGKDGVNSDISLEIATTAVKYDKLGTLLRANNECNDFENNISHLKAVKDIWTTFTNIIACNGILDLIGKEQTMHLFDAGMDIIKKLKFINVRHTIAITTNIGGPVFDALNYIFYGTNYVTYNEFKDRNFLSHCLNIFKKDDGTWVYGSEELIQSAINCIDTCHNKKLFAGITDYESILPLCVLCLKEFSTNDEIRVNVRRLLAGACSSRVNNRAIEKTGVLEDIVPLLNSDIIDDDEKTKWRDIVTKIIAP</sequence>
<dbReference type="EMBL" id="KV784366">
    <property type="protein sequence ID" value="OEU11803.1"/>
    <property type="molecule type" value="Genomic_DNA"/>
</dbReference>
<dbReference type="AlphaFoldDB" id="A0A1E7F1W2"/>
<evidence type="ECO:0000256" key="1">
    <source>
        <dbReference type="SAM" id="MobiDB-lite"/>
    </source>
</evidence>
<dbReference type="PANTHER" id="PTHR42264">
    <property type="entry name" value="EPHRIN_REC_LIKE DOMAIN-CONTAINING PROTEIN"/>
    <property type="match status" value="1"/>
</dbReference>
<organism evidence="2 3">
    <name type="scientific">Fragilariopsis cylindrus CCMP1102</name>
    <dbReference type="NCBI Taxonomy" id="635003"/>
    <lineage>
        <taxon>Eukaryota</taxon>
        <taxon>Sar</taxon>
        <taxon>Stramenopiles</taxon>
        <taxon>Ochrophyta</taxon>
        <taxon>Bacillariophyta</taxon>
        <taxon>Bacillariophyceae</taxon>
        <taxon>Bacillariophycidae</taxon>
        <taxon>Bacillariales</taxon>
        <taxon>Bacillariaceae</taxon>
        <taxon>Fragilariopsis</taxon>
    </lineage>
</organism>
<protein>
    <submittedName>
        <fullName evidence="2">Uncharacterized protein</fullName>
    </submittedName>
</protein>
<feature type="compositionally biased region" description="Acidic residues" evidence="1">
    <location>
        <begin position="101"/>
        <end position="110"/>
    </location>
</feature>
<feature type="compositionally biased region" description="Low complexity" evidence="1">
    <location>
        <begin position="648"/>
        <end position="681"/>
    </location>
</feature>
<feature type="compositionally biased region" description="Basic and acidic residues" evidence="1">
    <location>
        <begin position="474"/>
        <end position="485"/>
    </location>
</feature>
<dbReference type="SUPFAM" id="SSF48371">
    <property type="entry name" value="ARM repeat"/>
    <property type="match status" value="1"/>
</dbReference>
<accession>A0A1E7F1W2</accession>
<dbReference type="KEGG" id="fcy:FRACYDRAFT_244927"/>
<feature type="region of interest" description="Disordered" evidence="1">
    <location>
        <begin position="615"/>
        <end position="702"/>
    </location>
</feature>
<dbReference type="Proteomes" id="UP000095751">
    <property type="component" value="Unassembled WGS sequence"/>
</dbReference>
<dbReference type="InParanoid" id="A0A1E7F1W2"/>
<evidence type="ECO:0000313" key="2">
    <source>
        <dbReference type="EMBL" id="OEU11803.1"/>
    </source>
</evidence>
<feature type="compositionally biased region" description="Low complexity" evidence="1">
    <location>
        <begin position="28"/>
        <end position="84"/>
    </location>
</feature>
<feature type="compositionally biased region" description="Low complexity" evidence="1">
    <location>
        <begin position="111"/>
        <end position="122"/>
    </location>
</feature>
<feature type="compositionally biased region" description="Acidic residues" evidence="1">
    <location>
        <begin position="85"/>
        <end position="94"/>
    </location>
</feature>
<proteinExistence type="predicted"/>